<evidence type="ECO:0000256" key="1">
    <source>
        <dbReference type="ARBA" id="ARBA00004613"/>
    </source>
</evidence>
<dbReference type="PANTHER" id="PTHR38050:SF1">
    <property type="entry name" value="FERULOYL ESTERASE C"/>
    <property type="match status" value="1"/>
</dbReference>
<comment type="catalytic activity">
    <reaction evidence="12">
        <text>feruloyl-polysaccharide + H2O = ferulate + polysaccharide.</text>
        <dbReference type="EC" id="3.1.1.73"/>
    </reaction>
</comment>
<evidence type="ECO:0000256" key="13">
    <source>
        <dbReference type="SAM" id="SignalP"/>
    </source>
</evidence>
<keyword evidence="8" id="KW-0378">Hydrolase</keyword>
<protein>
    <recommendedName>
        <fullName evidence="3">feruloyl esterase</fullName>
        <ecNumber evidence="3">3.1.1.73</ecNumber>
    </recommendedName>
</protein>
<evidence type="ECO:0000256" key="6">
    <source>
        <dbReference type="ARBA" id="ARBA00022729"/>
    </source>
</evidence>
<accession>A0A1Y1W7D6</accession>
<dbReference type="SUPFAM" id="SSF50370">
    <property type="entry name" value="Ricin B-like lectins"/>
    <property type="match status" value="1"/>
</dbReference>
<keyword evidence="6 13" id="KW-0732">Signal</keyword>
<comment type="function">
    <text evidence="11">Involved in degradation of plant cell walls. Hydrolyzes the feruloyl-arabinose ester bond in arabinoxylans, and the feruloyl-galactose ester bond in pectin. Active against paranitrophenyl-acetate, methyl ferulate and wheat arabinoxylan.</text>
</comment>
<keyword evidence="7" id="KW-0677">Repeat</keyword>
<reference evidence="15 16" key="1">
    <citation type="submission" date="2016-08" db="EMBL/GenBank/DDBJ databases">
        <title>A Parts List for Fungal Cellulosomes Revealed by Comparative Genomics.</title>
        <authorList>
            <consortium name="DOE Joint Genome Institute"/>
            <person name="Haitjema C.H."/>
            <person name="Gilmore S.P."/>
            <person name="Henske J.K."/>
            <person name="Solomon K.V."/>
            <person name="De Groot R."/>
            <person name="Kuo A."/>
            <person name="Mondo S.J."/>
            <person name="Salamov A.A."/>
            <person name="Labutti K."/>
            <person name="Zhao Z."/>
            <person name="Chiniquy J."/>
            <person name="Barry K."/>
            <person name="Brewer H.M."/>
            <person name="Purvine S.O."/>
            <person name="Wright A.T."/>
            <person name="Boxma B."/>
            <person name="Van Alen T."/>
            <person name="Hackstein J.H."/>
            <person name="Baker S.E."/>
            <person name="Grigoriev I.V."/>
            <person name="O'Malley M.A."/>
        </authorList>
    </citation>
    <scope>NUCLEOTIDE SEQUENCE [LARGE SCALE GENOMIC DNA]</scope>
    <source>
        <strain evidence="15 16">S4</strain>
    </source>
</reference>
<dbReference type="Proteomes" id="UP000193944">
    <property type="component" value="Unassembled WGS sequence"/>
</dbReference>
<proteinExistence type="inferred from homology"/>
<dbReference type="PROSITE" id="PS51763">
    <property type="entry name" value="CBM10"/>
    <property type="match status" value="2"/>
</dbReference>
<comment type="caution">
    <text evidence="15">The sequence shown here is derived from an EMBL/GenBank/DDBJ whole genome shotgun (WGS) entry which is preliminary data.</text>
</comment>
<feature type="domain" description="CBM10" evidence="14">
    <location>
        <begin position="175"/>
        <end position="212"/>
    </location>
</feature>
<dbReference type="InterPro" id="IPR029058">
    <property type="entry name" value="AB_hydrolase_fold"/>
</dbReference>
<keyword evidence="16" id="KW-1185">Reference proteome</keyword>
<name>A0A1Y1W7D6_9FUNG</name>
<evidence type="ECO:0000313" key="16">
    <source>
        <dbReference type="Proteomes" id="UP000193944"/>
    </source>
</evidence>
<feature type="signal peptide" evidence="13">
    <location>
        <begin position="1"/>
        <end position="18"/>
    </location>
</feature>
<dbReference type="GO" id="GO:0005576">
    <property type="term" value="C:extracellular region"/>
    <property type="evidence" value="ECO:0007669"/>
    <property type="project" value="UniProtKB-SubCell"/>
</dbReference>
<dbReference type="EC" id="3.1.1.73" evidence="3"/>
<keyword evidence="5" id="KW-0858">Xylan degradation</keyword>
<dbReference type="Gene3D" id="3.90.1220.10">
    <property type="entry name" value="Cellulose docking domain, dockering"/>
    <property type="match status" value="2"/>
</dbReference>
<keyword evidence="4" id="KW-0964">Secreted</keyword>
<dbReference type="SUPFAM" id="SSF64571">
    <property type="entry name" value="Cellulose docking domain, dockering"/>
    <property type="match status" value="2"/>
</dbReference>
<gene>
    <name evidence="15" type="ORF">BCR32DRAFT_330166</name>
</gene>
<dbReference type="InterPro" id="IPR043595">
    <property type="entry name" value="FaeB/C/D"/>
</dbReference>
<comment type="subcellular location">
    <subcellularLocation>
        <location evidence="1">Secreted</location>
    </subcellularLocation>
</comment>
<dbReference type="InterPro" id="IPR002883">
    <property type="entry name" value="CBM10/Dockerin_dom"/>
</dbReference>
<dbReference type="CDD" id="cd00161">
    <property type="entry name" value="beta-trefoil_Ricin-like"/>
    <property type="match status" value="1"/>
</dbReference>
<evidence type="ECO:0000256" key="7">
    <source>
        <dbReference type="ARBA" id="ARBA00022737"/>
    </source>
</evidence>
<dbReference type="OrthoDB" id="424610at2759"/>
<dbReference type="Pfam" id="PF02013">
    <property type="entry name" value="CBM_10"/>
    <property type="match status" value="2"/>
</dbReference>
<evidence type="ECO:0000313" key="15">
    <source>
        <dbReference type="EMBL" id="ORX69342.1"/>
    </source>
</evidence>
<feature type="chain" id="PRO_5012982740" description="feruloyl esterase" evidence="13">
    <location>
        <begin position="19"/>
        <end position="539"/>
    </location>
</feature>
<dbReference type="InterPro" id="IPR035992">
    <property type="entry name" value="Ricin_B-like_lectins"/>
</dbReference>
<evidence type="ECO:0000256" key="8">
    <source>
        <dbReference type="ARBA" id="ARBA00022801"/>
    </source>
</evidence>
<dbReference type="PROSITE" id="PS50231">
    <property type="entry name" value="RICIN_B_LECTIN"/>
    <property type="match status" value="1"/>
</dbReference>
<dbReference type="GO" id="GO:0030600">
    <property type="term" value="F:feruloyl esterase activity"/>
    <property type="evidence" value="ECO:0007669"/>
    <property type="project" value="UniProtKB-EC"/>
</dbReference>
<dbReference type="PANTHER" id="PTHR38050">
    <property type="match status" value="1"/>
</dbReference>
<evidence type="ECO:0000259" key="14">
    <source>
        <dbReference type="PROSITE" id="PS51763"/>
    </source>
</evidence>
<feature type="domain" description="CBM10" evidence="14">
    <location>
        <begin position="216"/>
        <end position="251"/>
    </location>
</feature>
<dbReference type="GO" id="GO:0045493">
    <property type="term" value="P:xylan catabolic process"/>
    <property type="evidence" value="ECO:0007669"/>
    <property type="project" value="UniProtKB-KW"/>
</dbReference>
<evidence type="ECO:0000256" key="10">
    <source>
        <dbReference type="ARBA" id="ARBA00023326"/>
    </source>
</evidence>
<comment type="similarity">
    <text evidence="2">Belongs to the faeC family.</text>
</comment>
<keyword evidence="9" id="KW-0119">Carbohydrate metabolism</keyword>
<reference evidence="15 16" key="2">
    <citation type="submission" date="2016-08" db="EMBL/GenBank/DDBJ databases">
        <title>Pervasive Adenine N6-methylation of Active Genes in Fungi.</title>
        <authorList>
            <consortium name="DOE Joint Genome Institute"/>
            <person name="Mondo S.J."/>
            <person name="Dannebaum R.O."/>
            <person name="Kuo R.C."/>
            <person name="Labutti K."/>
            <person name="Haridas S."/>
            <person name="Kuo A."/>
            <person name="Salamov A."/>
            <person name="Ahrendt S.R."/>
            <person name="Lipzen A."/>
            <person name="Sullivan W."/>
            <person name="Andreopoulos W.B."/>
            <person name="Clum A."/>
            <person name="Lindquist E."/>
            <person name="Daum C."/>
            <person name="Ramamoorthy G.K."/>
            <person name="Gryganskyi A."/>
            <person name="Culley D."/>
            <person name="Magnuson J.K."/>
            <person name="James T.Y."/>
            <person name="O'Malley M.A."/>
            <person name="Stajich J.E."/>
            <person name="Spatafora J.W."/>
            <person name="Visel A."/>
            <person name="Grigoriev I.V."/>
        </authorList>
    </citation>
    <scope>NUCLEOTIDE SEQUENCE [LARGE SCALE GENOMIC DNA]</scope>
    <source>
        <strain evidence="15 16">S4</strain>
    </source>
</reference>
<evidence type="ECO:0000256" key="3">
    <source>
        <dbReference type="ARBA" id="ARBA00013091"/>
    </source>
</evidence>
<sequence length="539" mass="59781">MKTVFFTLLSLATTLVSAGVANLSDGWYFIKNPSSGKYLQVANENGKNVANIEIGTGRQSDGQKWKLTNVGNGYVTLTSALGEFNIDIANGENKDGTNVQIYEAYGGEAQQFVILTTYTDDVYTIGTRVSNGDKALDIEGGRNSDGTNVLQWTNGSKGNQSWIFEKASGSSTSGGCWTEELGYPCCQTCQISQFKDESGDWGYENDDWCGIIDNPKCCAQGYPCCQSTTSVIYTENNVKWGIENDNWCEIKDKPQEEEPKQNDNNNEETYSFGYGLKNKPVPSKGCGKGLSLPKTGSFEFNWSGGRRTVRIDIPDNYDNKNPYRLIFGMHCMGGWAGGVQQEGYYGLKPLDTGKTTIFVAPEGNGNQAPWGQGDYTLFDELLEKLTNDLCIDVSRVFSTGFSYGSMFSNGLSWNHQKVLRGVAVYETAERNIWLPKNTGEPIAWMGVLGLDDGLCTPEMGRNARDIILKNNSEGGKAVNERCEEAPRNSPHKCYDYKTVDQRFPVRWCTQSGGHIWDHKDPGSNKSWVPEATWEFFSQF</sequence>
<evidence type="ECO:0000256" key="2">
    <source>
        <dbReference type="ARBA" id="ARBA00010278"/>
    </source>
</evidence>
<dbReference type="SMART" id="SM00458">
    <property type="entry name" value="RICIN"/>
    <property type="match status" value="1"/>
</dbReference>
<dbReference type="Gene3D" id="3.40.50.1820">
    <property type="entry name" value="alpha/beta hydrolase"/>
    <property type="match status" value="1"/>
</dbReference>
<evidence type="ECO:0000256" key="12">
    <source>
        <dbReference type="ARBA" id="ARBA00034075"/>
    </source>
</evidence>
<dbReference type="SUPFAM" id="SSF53474">
    <property type="entry name" value="alpha/beta-Hydrolases"/>
    <property type="match status" value="1"/>
</dbReference>
<dbReference type="Pfam" id="PF14200">
    <property type="entry name" value="RicinB_lectin_2"/>
    <property type="match status" value="1"/>
</dbReference>
<evidence type="ECO:0000256" key="4">
    <source>
        <dbReference type="ARBA" id="ARBA00022525"/>
    </source>
</evidence>
<dbReference type="AlphaFoldDB" id="A0A1Y1W7D6"/>
<dbReference type="InterPro" id="IPR009034">
    <property type="entry name" value="Dockerin_dom_fun_sf"/>
</dbReference>
<keyword evidence="10" id="KW-0624">Polysaccharide degradation</keyword>
<evidence type="ECO:0000256" key="9">
    <source>
        <dbReference type="ARBA" id="ARBA00023277"/>
    </source>
</evidence>
<dbReference type="EMBL" id="MCFG01000417">
    <property type="protein sequence ID" value="ORX69342.1"/>
    <property type="molecule type" value="Genomic_DNA"/>
</dbReference>
<evidence type="ECO:0000256" key="11">
    <source>
        <dbReference type="ARBA" id="ARBA00025250"/>
    </source>
</evidence>
<evidence type="ECO:0000256" key="5">
    <source>
        <dbReference type="ARBA" id="ARBA00022651"/>
    </source>
</evidence>
<dbReference type="InterPro" id="IPR000772">
    <property type="entry name" value="Ricin_B_lectin"/>
</dbReference>
<dbReference type="STRING" id="1754192.A0A1Y1W7D6"/>
<dbReference type="Gene3D" id="2.80.10.50">
    <property type="match status" value="2"/>
</dbReference>
<organism evidence="15 16">
    <name type="scientific">Anaeromyces robustus</name>
    <dbReference type="NCBI Taxonomy" id="1754192"/>
    <lineage>
        <taxon>Eukaryota</taxon>
        <taxon>Fungi</taxon>
        <taxon>Fungi incertae sedis</taxon>
        <taxon>Chytridiomycota</taxon>
        <taxon>Chytridiomycota incertae sedis</taxon>
        <taxon>Neocallimastigomycetes</taxon>
        <taxon>Neocallimastigales</taxon>
        <taxon>Neocallimastigaceae</taxon>
        <taxon>Anaeromyces</taxon>
    </lineage>
</organism>